<dbReference type="Gene3D" id="3.40.50.1580">
    <property type="entry name" value="Nucleoside phosphorylase domain"/>
    <property type="match status" value="1"/>
</dbReference>
<dbReference type="CDD" id="cd09010">
    <property type="entry name" value="MTAP_SsMTAPII_like_MTIP"/>
    <property type="match status" value="1"/>
</dbReference>
<evidence type="ECO:0000256" key="1">
    <source>
        <dbReference type="ARBA" id="ARBA00022676"/>
    </source>
</evidence>
<dbReference type="NCBIfam" id="NF005876">
    <property type="entry name" value="PRK07823.1"/>
    <property type="match status" value="1"/>
</dbReference>
<dbReference type="InterPro" id="IPR000845">
    <property type="entry name" value="Nucleoside_phosphorylase_d"/>
</dbReference>
<keyword evidence="5" id="KW-1185">Reference proteome</keyword>
<sequence length="232" mass="24922">TVGRVGDRAVAFLPRHGTAHEWPPHRVNYRANLWALRELGVRRVIGPCAVGSLHPDLHPGELVVLDQLVDRTSGRADTYLDGPVAGHVSFADPYCPELGAVLASAGEAVGARIRRGGTVVVIQGPRFSTRAESRWFRSQGWDVVNMTQYPEAYLARELGLCYAGLALVTDYDTGVEGDDSVEAVTFEAVMEVLAANVAVTRRLLDVAVPAIPGAATCACRQLGWSGLTRPLP</sequence>
<feature type="domain" description="Nucleoside phosphorylase" evidence="3">
    <location>
        <begin position="3"/>
        <end position="201"/>
    </location>
</feature>
<keyword evidence="2 4" id="KW-0808">Transferase</keyword>
<name>A0ABW9QV06_9ACTN</name>
<gene>
    <name evidence="4" type="ORF">GHK86_11785</name>
</gene>
<accession>A0ABW9QV06</accession>
<dbReference type="EMBL" id="WJHE01000579">
    <property type="protein sequence ID" value="MST33395.1"/>
    <property type="molecule type" value="Genomic_DNA"/>
</dbReference>
<dbReference type="HAMAP" id="MF_01963">
    <property type="entry name" value="MTAP"/>
    <property type="match status" value="1"/>
</dbReference>
<dbReference type="InterPro" id="IPR035994">
    <property type="entry name" value="Nucleoside_phosphorylase_sf"/>
</dbReference>
<proteinExistence type="inferred from homology"/>
<comment type="caution">
    <text evidence="4">The sequence shown here is derived from an EMBL/GenBank/DDBJ whole genome shotgun (WGS) entry which is preliminary data.</text>
</comment>
<dbReference type="Pfam" id="PF01048">
    <property type="entry name" value="PNP_UDP_1"/>
    <property type="match status" value="1"/>
</dbReference>
<feature type="non-terminal residue" evidence="4">
    <location>
        <position position="1"/>
    </location>
</feature>
<organism evidence="4 5">
    <name type="scientific">Acidiferrimicrobium australe</name>
    <dbReference type="NCBI Taxonomy" id="2664430"/>
    <lineage>
        <taxon>Bacteria</taxon>
        <taxon>Bacillati</taxon>
        <taxon>Actinomycetota</taxon>
        <taxon>Acidimicrobiia</taxon>
        <taxon>Acidimicrobiales</taxon>
        <taxon>Acidimicrobiaceae</taxon>
        <taxon>Acidiferrimicrobium</taxon>
    </lineage>
</organism>
<dbReference type="InterPro" id="IPR010044">
    <property type="entry name" value="MTAP"/>
</dbReference>
<evidence type="ECO:0000256" key="2">
    <source>
        <dbReference type="ARBA" id="ARBA00022679"/>
    </source>
</evidence>
<evidence type="ECO:0000259" key="3">
    <source>
        <dbReference type="Pfam" id="PF01048"/>
    </source>
</evidence>
<dbReference type="EC" id="2.4.2.28" evidence="4"/>
<dbReference type="SUPFAM" id="SSF53167">
    <property type="entry name" value="Purine and uridine phosphorylases"/>
    <property type="match status" value="1"/>
</dbReference>
<evidence type="ECO:0000313" key="5">
    <source>
        <dbReference type="Proteomes" id="UP000437736"/>
    </source>
</evidence>
<dbReference type="PANTHER" id="PTHR42679">
    <property type="entry name" value="S-METHYL-5'-THIOADENOSINE PHOSPHORYLASE"/>
    <property type="match status" value="1"/>
</dbReference>
<dbReference type="GO" id="GO:0017061">
    <property type="term" value="F:S-methyl-5-thioadenosine phosphorylase activity"/>
    <property type="evidence" value="ECO:0007669"/>
    <property type="project" value="UniProtKB-EC"/>
</dbReference>
<keyword evidence="1 4" id="KW-0328">Glycosyltransferase</keyword>
<reference evidence="4 5" key="1">
    <citation type="submission" date="2019-11" db="EMBL/GenBank/DDBJ databases">
        <title>Acidiferrimicrobium australis gen. nov., sp. nov., an acidophilic and obligately heterotrophic, member of the Actinobacteria that catalyses dissimilatory oxido- reduction of iron isolated from metal-rich acidic water in Chile.</title>
        <authorList>
            <person name="Gonzalez D."/>
            <person name="Huber K."/>
            <person name="Hedrich S."/>
            <person name="Rojas-Villalobos C."/>
            <person name="Quatrini R."/>
            <person name="Dinamarca M.A."/>
            <person name="Schwarz A."/>
            <person name="Canales C."/>
            <person name="Nancucheo I."/>
        </authorList>
    </citation>
    <scope>NUCLEOTIDE SEQUENCE [LARGE SCALE GENOMIC DNA]</scope>
    <source>
        <strain evidence="4 5">USS-CCA1</strain>
    </source>
</reference>
<dbReference type="Proteomes" id="UP000437736">
    <property type="component" value="Unassembled WGS sequence"/>
</dbReference>
<protein>
    <submittedName>
        <fullName evidence="4">S-methyl-5'-thioadenosine phosphorylase</fullName>
        <ecNumber evidence="4">2.4.2.28</ecNumber>
    </submittedName>
</protein>
<dbReference type="PANTHER" id="PTHR42679:SF2">
    <property type="entry name" value="S-METHYL-5'-THIOADENOSINE PHOSPHORYLASE"/>
    <property type="match status" value="1"/>
</dbReference>
<evidence type="ECO:0000313" key="4">
    <source>
        <dbReference type="EMBL" id="MST33395.1"/>
    </source>
</evidence>